<dbReference type="Proteomes" id="UP001549321">
    <property type="component" value="Unassembled WGS sequence"/>
</dbReference>
<evidence type="ECO:0000313" key="1">
    <source>
        <dbReference type="EMBL" id="MET4632265.1"/>
    </source>
</evidence>
<dbReference type="EMBL" id="JBEPSM010000001">
    <property type="protein sequence ID" value="MET4632265.1"/>
    <property type="molecule type" value="Genomic_DNA"/>
</dbReference>
<dbReference type="RefSeq" id="WP_354548040.1">
    <property type="nucleotide sequence ID" value="NZ_JBEPSM010000001.1"/>
</dbReference>
<name>A0ABV2QTB8_9HYPH</name>
<reference evidence="1 2" key="1">
    <citation type="submission" date="2024-06" db="EMBL/GenBank/DDBJ databases">
        <title>Sorghum-associated microbial communities from plants grown in Nebraska, USA.</title>
        <authorList>
            <person name="Schachtman D."/>
        </authorList>
    </citation>
    <scope>NUCLEOTIDE SEQUENCE [LARGE SCALE GENOMIC DNA]</scope>
    <source>
        <strain evidence="1 2">3207</strain>
    </source>
</reference>
<comment type="caution">
    <text evidence="1">The sequence shown here is derived from an EMBL/GenBank/DDBJ whole genome shotgun (WGS) entry which is preliminary data.</text>
</comment>
<protein>
    <submittedName>
        <fullName evidence="1">Uncharacterized protein YegJ (DUF2314 family)</fullName>
    </submittedName>
</protein>
<organism evidence="1 2">
    <name type="scientific">Kaistia defluvii</name>
    <dbReference type="NCBI Taxonomy" id="410841"/>
    <lineage>
        <taxon>Bacteria</taxon>
        <taxon>Pseudomonadati</taxon>
        <taxon>Pseudomonadota</taxon>
        <taxon>Alphaproteobacteria</taxon>
        <taxon>Hyphomicrobiales</taxon>
        <taxon>Kaistiaceae</taxon>
        <taxon>Kaistia</taxon>
    </lineage>
</organism>
<gene>
    <name evidence="1" type="ORF">ABIE08_000178</name>
</gene>
<keyword evidence="2" id="KW-1185">Reference proteome</keyword>
<accession>A0ABV2QTB8</accession>
<evidence type="ECO:0000313" key="2">
    <source>
        <dbReference type="Proteomes" id="UP001549321"/>
    </source>
</evidence>
<proteinExistence type="predicted"/>
<sequence length="72" mass="7882">MGALKFEGRTVEYQWATDVSFDGIRLEVLSNEGDVLFDVSIPDDGHITVNTFGKEVSASLIAAAVEIARRPR</sequence>